<dbReference type="PANTHER" id="PTHR23022">
    <property type="entry name" value="TRANSPOSABLE ELEMENT-RELATED"/>
    <property type="match status" value="1"/>
</dbReference>
<proteinExistence type="predicted"/>
<dbReference type="Proteomes" id="UP001146120">
    <property type="component" value="Unassembled WGS sequence"/>
</dbReference>
<reference evidence="2" key="2">
    <citation type="journal article" date="2023" name="Microbiol Resour">
        <title>Decontamination and Annotation of the Draft Genome Sequence of the Oomycete Lagenidium giganteum ARSEF 373.</title>
        <authorList>
            <person name="Morgan W.R."/>
            <person name="Tartar A."/>
        </authorList>
    </citation>
    <scope>NUCLEOTIDE SEQUENCE</scope>
    <source>
        <strain evidence="2">ARSEF 373</strain>
    </source>
</reference>
<dbReference type="Pfam" id="PF13358">
    <property type="entry name" value="DDE_3"/>
    <property type="match status" value="1"/>
</dbReference>
<reference evidence="2" key="1">
    <citation type="submission" date="2022-11" db="EMBL/GenBank/DDBJ databases">
        <authorList>
            <person name="Morgan W.R."/>
            <person name="Tartar A."/>
        </authorList>
    </citation>
    <scope>NUCLEOTIDE SEQUENCE</scope>
    <source>
        <strain evidence="2">ARSEF 373</strain>
    </source>
</reference>
<dbReference type="Gene3D" id="3.30.420.10">
    <property type="entry name" value="Ribonuclease H-like superfamily/Ribonuclease H"/>
    <property type="match status" value="1"/>
</dbReference>
<dbReference type="GO" id="GO:0003676">
    <property type="term" value="F:nucleic acid binding"/>
    <property type="evidence" value="ECO:0007669"/>
    <property type="project" value="InterPro"/>
</dbReference>
<comment type="caution">
    <text evidence="2">The sequence shown here is derived from an EMBL/GenBank/DDBJ whole genome shotgun (WGS) entry which is preliminary data.</text>
</comment>
<protein>
    <recommendedName>
        <fullName evidence="1">Tc1-like transposase DDE domain-containing protein</fullName>
    </recommendedName>
</protein>
<dbReference type="InterPro" id="IPR036397">
    <property type="entry name" value="RNaseH_sf"/>
</dbReference>
<evidence type="ECO:0000313" key="2">
    <source>
        <dbReference type="EMBL" id="DAZ93115.1"/>
    </source>
</evidence>
<dbReference type="EMBL" id="DAKRPA010000343">
    <property type="protein sequence ID" value="DAZ93115.1"/>
    <property type="molecule type" value="Genomic_DNA"/>
</dbReference>
<keyword evidence="3" id="KW-1185">Reference proteome</keyword>
<name>A0AAV2YGF7_9STRA</name>
<evidence type="ECO:0000313" key="3">
    <source>
        <dbReference type="Proteomes" id="UP001146120"/>
    </source>
</evidence>
<feature type="domain" description="Tc1-like transposase DDE" evidence="1">
    <location>
        <begin position="3"/>
        <end position="110"/>
    </location>
</feature>
<accession>A0AAV2YGF7</accession>
<dbReference type="PANTHER" id="PTHR23022:SF129">
    <property type="entry name" value="TRANSPOSABLE ELEMENT TC3 TRANSPOSASE"/>
    <property type="match status" value="1"/>
</dbReference>
<gene>
    <name evidence="2" type="ORF">N0F65_012821</name>
</gene>
<organism evidence="2 3">
    <name type="scientific">Lagenidium giganteum</name>
    <dbReference type="NCBI Taxonomy" id="4803"/>
    <lineage>
        <taxon>Eukaryota</taxon>
        <taxon>Sar</taxon>
        <taxon>Stramenopiles</taxon>
        <taxon>Oomycota</taxon>
        <taxon>Peronosporomycetes</taxon>
        <taxon>Pythiales</taxon>
        <taxon>Pythiaceae</taxon>
    </lineage>
</organism>
<sequence>MVWAAFSNAGRSEIAFLQGRQNSDNYIWTLSEVMLPFAHLHHGTDFIFLQDGASIHTSHATKSFLAEQGVRTLPWCAKSPDMNPIENAWGVLARAVYKNGKQYETIEELQRAIVREWAAISASFFENLVSSKKTRCIELNQATC</sequence>
<evidence type="ECO:0000259" key="1">
    <source>
        <dbReference type="Pfam" id="PF13358"/>
    </source>
</evidence>
<dbReference type="AlphaFoldDB" id="A0AAV2YGF7"/>
<dbReference type="InterPro" id="IPR038717">
    <property type="entry name" value="Tc1-like_DDE_dom"/>
</dbReference>
<dbReference type="InterPro" id="IPR052338">
    <property type="entry name" value="Transposase_5"/>
</dbReference>